<dbReference type="PANTHER" id="PTHR43649">
    <property type="entry name" value="ARABINOSE-BINDING PROTEIN-RELATED"/>
    <property type="match status" value="1"/>
</dbReference>
<dbReference type="AlphaFoldDB" id="A0A679FMX2"/>
<accession>A0A679FMX2</accession>
<dbReference type="InterPro" id="IPR050490">
    <property type="entry name" value="Bact_solute-bd_prot1"/>
</dbReference>
<feature type="transmembrane region" description="Helical" evidence="1">
    <location>
        <begin position="21"/>
        <end position="37"/>
    </location>
</feature>
<dbReference type="Proteomes" id="UP000501421">
    <property type="component" value="Chromosome"/>
</dbReference>
<dbReference type="Gene3D" id="3.40.190.10">
    <property type="entry name" value="Periplasmic binding protein-like II"/>
    <property type="match status" value="2"/>
</dbReference>
<dbReference type="CDD" id="cd13582">
    <property type="entry name" value="PBP2_AlgQ_like_3"/>
    <property type="match status" value="1"/>
</dbReference>
<evidence type="ECO:0000313" key="3">
    <source>
        <dbReference type="Proteomes" id="UP000501421"/>
    </source>
</evidence>
<organism evidence="2 3">
    <name type="scientific">Geobacillus subterraneus</name>
    <dbReference type="NCBI Taxonomy" id="129338"/>
    <lineage>
        <taxon>Bacteria</taxon>
        <taxon>Bacillati</taxon>
        <taxon>Bacillota</taxon>
        <taxon>Bacilli</taxon>
        <taxon>Bacillales</taxon>
        <taxon>Anoxybacillaceae</taxon>
        <taxon>Geobacillus</taxon>
    </lineage>
</organism>
<keyword evidence="1" id="KW-0812">Transmembrane</keyword>
<proteinExistence type="predicted"/>
<gene>
    <name evidence="2" type="ORF">GsuE55_11520</name>
</gene>
<sequence length="570" mass="65311">MGNGQLMIKGGRGVKTARKKTWGIVFLCLMMIVALVGCKESASVDNKGNPSSADDKKPFTFTYFNAGTSKKNIEANQTKIGKIFEEQTGVNVKMEFLVGDINTKIGTMIASGQYPDVLVPDIAIDKVLDAKAFIPLNDLIDKYAPNLKKLYGPYLEQLKAEDGKIYFLPFGVNHGYIPNPDIDQGAFWIQRRVLKEFGYPKIKTLDEYFDLIAKYKEKHPETDGKPTIGFTALTYDWRFFVISNPPAHLAGYPNDGEVIVDMKTHEAKVYGNGEYTKRWLKKLNEINAAGLFDKEAFVSNYDEYLAKIASGRVLGFFDYGWQVNQALNSLLQAGNDDLRYMPLPIVFDKNIKDQYIDPPSFASNRGIGITVSAKDPVRIIKYFDNMAKEENQKLMTWGIKGETYEVDEKGRFYRTPEQIKKTSDEQFREQFGFSYFEWYWPRGNGVFSDGNAWEPRRQPEVAQASYTEGDKKILAAYGAKVFSDLFAKPDERPWYPAWSAPIKQGSPAQIYQQKKQDLQRKYFPKLVLDPPSKFEKNWKEYVKEYNKLDIKAFEDEITKYVKMKVEQSQK</sequence>
<reference evidence="3" key="1">
    <citation type="journal article" date="2020" name="Microbiol. Resour. Announc.">
        <title>Complete Genome Sequence of Geobacillus sp. Strain E55-1, Isolated from Mine Geyser in Japan.</title>
        <authorList>
            <person name="Miyazaki K."/>
            <person name="Hase E."/>
            <person name="Tokito N."/>
        </authorList>
    </citation>
    <scope>NUCLEOTIDE SEQUENCE [LARGE SCALE GENOMIC DNA]</scope>
    <source>
        <strain evidence="3">E55-1</strain>
    </source>
</reference>
<dbReference type="EMBL" id="AP022557">
    <property type="protein sequence ID" value="BBW96319.1"/>
    <property type="molecule type" value="Genomic_DNA"/>
</dbReference>
<dbReference type="SUPFAM" id="SSF53850">
    <property type="entry name" value="Periplasmic binding protein-like II"/>
    <property type="match status" value="1"/>
</dbReference>
<dbReference type="PANTHER" id="PTHR43649:SF12">
    <property type="entry name" value="DIACETYLCHITOBIOSE BINDING PROTEIN DASA"/>
    <property type="match status" value="1"/>
</dbReference>
<keyword evidence="3" id="KW-1185">Reference proteome</keyword>
<dbReference type="RefSeq" id="WP_128723152.1">
    <property type="nucleotide sequence ID" value="NZ_AP022557.1"/>
</dbReference>
<keyword evidence="1" id="KW-1133">Transmembrane helix</keyword>
<protein>
    <submittedName>
        <fullName evidence="2">ABC transporter substrate-binding protein</fullName>
    </submittedName>
</protein>
<evidence type="ECO:0000256" key="1">
    <source>
        <dbReference type="SAM" id="Phobius"/>
    </source>
</evidence>
<keyword evidence="1" id="KW-0472">Membrane</keyword>
<name>A0A679FMX2_9BACL</name>
<evidence type="ECO:0000313" key="2">
    <source>
        <dbReference type="EMBL" id="BBW96319.1"/>
    </source>
</evidence>